<dbReference type="AlphaFoldDB" id="A0A4C1YKR6"/>
<evidence type="ECO:0000313" key="1">
    <source>
        <dbReference type="EMBL" id="GBP75584.1"/>
    </source>
</evidence>
<proteinExistence type="predicted"/>
<keyword evidence="2" id="KW-1185">Reference proteome</keyword>
<dbReference type="Proteomes" id="UP000299102">
    <property type="component" value="Unassembled WGS sequence"/>
</dbReference>
<sequence>MLKDEHTVVIYDSFSAFQIVFAHVPFRDRVTTALSARRFAGCHRHVIYTRAPARPRAPAGHRSRLIFDCSPTMTRVAARGCG</sequence>
<organism evidence="1 2">
    <name type="scientific">Eumeta variegata</name>
    <name type="common">Bagworm moth</name>
    <name type="synonym">Eumeta japonica</name>
    <dbReference type="NCBI Taxonomy" id="151549"/>
    <lineage>
        <taxon>Eukaryota</taxon>
        <taxon>Metazoa</taxon>
        <taxon>Ecdysozoa</taxon>
        <taxon>Arthropoda</taxon>
        <taxon>Hexapoda</taxon>
        <taxon>Insecta</taxon>
        <taxon>Pterygota</taxon>
        <taxon>Neoptera</taxon>
        <taxon>Endopterygota</taxon>
        <taxon>Lepidoptera</taxon>
        <taxon>Glossata</taxon>
        <taxon>Ditrysia</taxon>
        <taxon>Tineoidea</taxon>
        <taxon>Psychidae</taxon>
        <taxon>Oiketicinae</taxon>
        <taxon>Eumeta</taxon>
    </lineage>
</organism>
<protein>
    <submittedName>
        <fullName evidence="1">Uncharacterized protein</fullName>
    </submittedName>
</protein>
<evidence type="ECO:0000313" key="2">
    <source>
        <dbReference type="Proteomes" id="UP000299102"/>
    </source>
</evidence>
<accession>A0A4C1YKR6</accession>
<dbReference type="EMBL" id="BGZK01001254">
    <property type="protein sequence ID" value="GBP75584.1"/>
    <property type="molecule type" value="Genomic_DNA"/>
</dbReference>
<gene>
    <name evidence="1" type="ORF">EVAR_43490_1</name>
</gene>
<comment type="caution">
    <text evidence="1">The sequence shown here is derived from an EMBL/GenBank/DDBJ whole genome shotgun (WGS) entry which is preliminary data.</text>
</comment>
<name>A0A4C1YKR6_EUMVA</name>
<reference evidence="1 2" key="1">
    <citation type="journal article" date="2019" name="Commun. Biol.">
        <title>The bagworm genome reveals a unique fibroin gene that provides high tensile strength.</title>
        <authorList>
            <person name="Kono N."/>
            <person name="Nakamura H."/>
            <person name="Ohtoshi R."/>
            <person name="Tomita M."/>
            <person name="Numata K."/>
            <person name="Arakawa K."/>
        </authorList>
    </citation>
    <scope>NUCLEOTIDE SEQUENCE [LARGE SCALE GENOMIC DNA]</scope>
</reference>